<dbReference type="EMBL" id="BAABKQ010000001">
    <property type="protein sequence ID" value="GAA4810613.1"/>
    <property type="molecule type" value="Genomic_DNA"/>
</dbReference>
<proteinExistence type="predicted"/>
<comment type="caution">
    <text evidence="2">The sequence shown here is derived from an EMBL/GenBank/DDBJ whole genome shotgun (WGS) entry which is preliminary data.</text>
</comment>
<gene>
    <name evidence="2" type="ORF">GCM10023353_13690</name>
</gene>
<keyword evidence="1" id="KW-0472">Membrane</keyword>
<feature type="transmembrane region" description="Helical" evidence="1">
    <location>
        <begin position="104"/>
        <end position="123"/>
    </location>
</feature>
<feature type="transmembrane region" description="Helical" evidence="1">
    <location>
        <begin position="7"/>
        <end position="28"/>
    </location>
</feature>
<feature type="transmembrane region" description="Helical" evidence="1">
    <location>
        <begin position="34"/>
        <end position="54"/>
    </location>
</feature>
<dbReference type="RefSeq" id="WP_345602198.1">
    <property type="nucleotide sequence ID" value="NZ_BAABKQ010000001.1"/>
</dbReference>
<keyword evidence="1" id="KW-1133">Transmembrane helix</keyword>
<dbReference type="Proteomes" id="UP001500839">
    <property type="component" value="Unassembled WGS sequence"/>
</dbReference>
<sequence>MRVSHPYLRVVAGLFAAVFLVGVVDLGLDGEAGAAVVSLVLAGALGWYAVIGPLRVRAARIREQDAATAARADAANQAYLAGDVRAAMAPPPPAPPRLPVRRGVLAAVGAAALLFVVAVVSVVTGSGEATTPGGSSTTVQVR</sequence>
<reference evidence="3" key="1">
    <citation type="journal article" date="2019" name="Int. J. Syst. Evol. Microbiol.">
        <title>The Global Catalogue of Microorganisms (GCM) 10K type strain sequencing project: providing services to taxonomists for standard genome sequencing and annotation.</title>
        <authorList>
            <consortium name="The Broad Institute Genomics Platform"/>
            <consortium name="The Broad Institute Genome Sequencing Center for Infectious Disease"/>
            <person name="Wu L."/>
            <person name="Ma J."/>
        </authorList>
    </citation>
    <scope>NUCLEOTIDE SEQUENCE [LARGE SCALE GENOMIC DNA]</scope>
    <source>
        <strain evidence="3">JCM 18542</strain>
    </source>
</reference>
<keyword evidence="1" id="KW-0812">Transmembrane</keyword>
<evidence type="ECO:0000256" key="1">
    <source>
        <dbReference type="SAM" id="Phobius"/>
    </source>
</evidence>
<name>A0ABP9CK07_9ACTN</name>
<protein>
    <submittedName>
        <fullName evidence="2">Uncharacterized protein</fullName>
    </submittedName>
</protein>
<accession>A0ABP9CK07</accession>
<evidence type="ECO:0000313" key="2">
    <source>
        <dbReference type="EMBL" id="GAA4810613.1"/>
    </source>
</evidence>
<organism evidence="2 3">
    <name type="scientific">Tomitella cavernea</name>
    <dbReference type="NCBI Taxonomy" id="1387982"/>
    <lineage>
        <taxon>Bacteria</taxon>
        <taxon>Bacillati</taxon>
        <taxon>Actinomycetota</taxon>
        <taxon>Actinomycetes</taxon>
        <taxon>Mycobacteriales</taxon>
        <taxon>Tomitella</taxon>
    </lineage>
</organism>
<evidence type="ECO:0000313" key="3">
    <source>
        <dbReference type="Proteomes" id="UP001500839"/>
    </source>
</evidence>
<keyword evidence="3" id="KW-1185">Reference proteome</keyword>